<evidence type="ECO:0000313" key="3">
    <source>
        <dbReference type="Proteomes" id="UP000886998"/>
    </source>
</evidence>
<sequence>MSEKSFKSRFSTSTRCGTPKPAEPTTDCERRRQAIVRLERQNVLISGYQRFLIMERAQNDEAEICKDLEKNLQETIEARDQLPVERFLTHLRLTSNRSASSQTTEPTHSGTPSSPDGTPLIIRNDSSCFTKTMTSPRTPQHQSPCRDIRLGKVRLFANRYR</sequence>
<protein>
    <submittedName>
        <fullName evidence="2">Uncharacterized protein</fullName>
    </submittedName>
</protein>
<accession>A0A8X6WWC6</accession>
<organism evidence="2 3">
    <name type="scientific">Trichonephila inaurata madagascariensis</name>
    <dbReference type="NCBI Taxonomy" id="2747483"/>
    <lineage>
        <taxon>Eukaryota</taxon>
        <taxon>Metazoa</taxon>
        <taxon>Ecdysozoa</taxon>
        <taxon>Arthropoda</taxon>
        <taxon>Chelicerata</taxon>
        <taxon>Arachnida</taxon>
        <taxon>Araneae</taxon>
        <taxon>Araneomorphae</taxon>
        <taxon>Entelegynae</taxon>
        <taxon>Araneoidea</taxon>
        <taxon>Nephilidae</taxon>
        <taxon>Trichonephila</taxon>
        <taxon>Trichonephila inaurata</taxon>
    </lineage>
</organism>
<evidence type="ECO:0000256" key="1">
    <source>
        <dbReference type="SAM" id="MobiDB-lite"/>
    </source>
</evidence>
<feature type="region of interest" description="Disordered" evidence="1">
    <location>
        <begin position="1"/>
        <end position="28"/>
    </location>
</feature>
<feature type="compositionally biased region" description="Polar residues" evidence="1">
    <location>
        <begin position="93"/>
        <end position="116"/>
    </location>
</feature>
<dbReference type="AlphaFoldDB" id="A0A8X6WWC6"/>
<comment type="caution">
    <text evidence="2">The sequence shown here is derived from an EMBL/GenBank/DDBJ whole genome shotgun (WGS) entry which is preliminary data.</text>
</comment>
<dbReference type="EMBL" id="BMAV01003159">
    <property type="protein sequence ID" value="GFY42579.1"/>
    <property type="molecule type" value="Genomic_DNA"/>
</dbReference>
<dbReference type="Proteomes" id="UP000886998">
    <property type="component" value="Unassembled WGS sequence"/>
</dbReference>
<name>A0A8X6WWC6_9ARAC</name>
<reference evidence="2" key="1">
    <citation type="submission" date="2020-08" db="EMBL/GenBank/DDBJ databases">
        <title>Multicomponent nature underlies the extraordinary mechanical properties of spider dragline silk.</title>
        <authorList>
            <person name="Kono N."/>
            <person name="Nakamura H."/>
            <person name="Mori M."/>
            <person name="Yoshida Y."/>
            <person name="Ohtoshi R."/>
            <person name="Malay A.D."/>
            <person name="Moran D.A.P."/>
            <person name="Tomita M."/>
            <person name="Numata K."/>
            <person name="Arakawa K."/>
        </authorList>
    </citation>
    <scope>NUCLEOTIDE SEQUENCE</scope>
</reference>
<feature type="region of interest" description="Disordered" evidence="1">
    <location>
        <begin position="93"/>
        <end position="123"/>
    </location>
</feature>
<keyword evidence="3" id="KW-1185">Reference proteome</keyword>
<proteinExistence type="predicted"/>
<gene>
    <name evidence="2" type="ORF">TNIN_395551</name>
</gene>
<evidence type="ECO:0000313" key="2">
    <source>
        <dbReference type="EMBL" id="GFY42579.1"/>
    </source>
</evidence>